<evidence type="ECO:0000313" key="1">
    <source>
        <dbReference type="EMBL" id="KDR06944.1"/>
    </source>
</evidence>
<proteinExistence type="predicted"/>
<keyword evidence="2" id="KW-1185">Reference proteome</keyword>
<dbReference type="Proteomes" id="UP000027135">
    <property type="component" value="Unassembled WGS sequence"/>
</dbReference>
<dbReference type="InParanoid" id="A0A067QG31"/>
<sequence>MEVHLKQIQIIKHLDSAQSIIVTARLDAVTSMEEANCSLKLLFKWAS</sequence>
<evidence type="ECO:0000313" key="2">
    <source>
        <dbReference type="Proteomes" id="UP000027135"/>
    </source>
</evidence>
<dbReference type="EMBL" id="KK869474">
    <property type="protein sequence ID" value="KDR06944.1"/>
    <property type="molecule type" value="Genomic_DNA"/>
</dbReference>
<accession>A0A067QG31</accession>
<name>A0A067QG31_ZOONE</name>
<dbReference type="AlphaFoldDB" id="A0A067QG31"/>
<organism evidence="1 2">
    <name type="scientific">Zootermopsis nevadensis</name>
    <name type="common">Dampwood termite</name>
    <dbReference type="NCBI Taxonomy" id="136037"/>
    <lineage>
        <taxon>Eukaryota</taxon>
        <taxon>Metazoa</taxon>
        <taxon>Ecdysozoa</taxon>
        <taxon>Arthropoda</taxon>
        <taxon>Hexapoda</taxon>
        <taxon>Insecta</taxon>
        <taxon>Pterygota</taxon>
        <taxon>Neoptera</taxon>
        <taxon>Polyneoptera</taxon>
        <taxon>Dictyoptera</taxon>
        <taxon>Blattodea</taxon>
        <taxon>Blattoidea</taxon>
        <taxon>Termitoidae</taxon>
        <taxon>Termopsidae</taxon>
        <taxon>Zootermopsis</taxon>
    </lineage>
</organism>
<protein>
    <submittedName>
        <fullName evidence="1">Uncharacterized protein</fullName>
    </submittedName>
</protein>
<reference evidence="1 2" key="1">
    <citation type="journal article" date="2014" name="Nat. Commun.">
        <title>Molecular traces of alternative social organization in a termite genome.</title>
        <authorList>
            <person name="Terrapon N."/>
            <person name="Li C."/>
            <person name="Robertson H.M."/>
            <person name="Ji L."/>
            <person name="Meng X."/>
            <person name="Booth W."/>
            <person name="Chen Z."/>
            <person name="Childers C.P."/>
            <person name="Glastad K.M."/>
            <person name="Gokhale K."/>
            <person name="Gowin J."/>
            <person name="Gronenberg W."/>
            <person name="Hermansen R.A."/>
            <person name="Hu H."/>
            <person name="Hunt B.G."/>
            <person name="Huylmans A.K."/>
            <person name="Khalil S.M."/>
            <person name="Mitchell R.D."/>
            <person name="Munoz-Torres M.C."/>
            <person name="Mustard J.A."/>
            <person name="Pan H."/>
            <person name="Reese J.T."/>
            <person name="Scharf M.E."/>
            <person name="Sun F."/>
            <person name="Vogel H."/>
            <person name="Xiao J."/>
            <person name="Yang W."/>
            <person name="Yang Z."/>
            <person name="Yang Z."/>
            <person name="Zhou J."/>
            <person name="Zhu J."/>
            <person name="Brent C.S."/>
            <person name="Elsik C.G."/>
            <person name="Goodisman M.A."/>
            <person name="Liberles D.A."/>
            <person name="Roe R.M."/>
            <person name="Vargo E.L."/>
            <person name="Vilcinskas A."/>
            <person name="Wang J."/>
            <person name="Bornberg-Bauer E."/>
            <person name="Korb J."/>
            <person name="Zhang G."/>
            <person name="Liebig J."/>
        </authorList>
    </citation>
    <scope>NUCLEOTIDE SEQUENCE [LARGE SCALE GENOMIC DNA]</scope>
    <source>
        <tissue evidence="1">Whole organism</tissue>
    </source>
</reference>
<gene>
    <name evidence="1" type="ORF">L798_03829</name>
</gene>